<gene>
    <name evidence="19" type="ORF">D5H75_20670</name>
</gene>
<name>A0A3A4AVU8_9ACTN</name>
<comment type="similarity">
    <text evidence="7">Belongs to the CobU/CobP family.</text>
</comment>
<comment type="pathway">
    <text evidence="5">Cofactor biosynthesis; adenosylcobalamin biosynthesis; adenosylcobalamin from cob(II)yrinate a,c-diamide: step 6/7.</text>
</comment>
<evidence type="ECO:0000256" key="6">
    <source>
        <dbReference type="ARBA" id="ARBA00005159"/>
    </source>
</evidence>
<keyword evidence="19" id="KW-0548">Nucleotidyltransferase</keyword>
<feature type="region of interest" description="Disordered" evidence="18">
    <location>
        <begin position="130"/>
        <end position="154"/>
    </location>
</feature>
<evidence type="ECO:0000256" key="15">
    <source>
        <dbReference type="ARBA" id="ARBA00023134"/>
    </source>
</evidence>
<comment type="catalytic activity">
    <reaction evidence="1">
        <text>adenosylcob(III)inamide + ATP = adenosylcob(III)inamide phosphate + ADP + H(+)</text>
        <dbReference type="Rhea" id="RHEA:15769"/>
        <dbReference type="ChEBI" id="CHEBI:2480"/>
        <dbReference type="ChEBI" id="CHEBI:15378"/>
        <dbReference type="ChEBI" id="CHEBI:30616"/>
        <dbReference type="ChEBI" id="CHEBI:58502"/>
        <dbReference type="ChEBI" id="CHEBI:456216"/>
        <dbReference type="EC" id="2.7.1.156"/>
    </reaction>
</comment>
<dbReference type="InterPro" id="IPR027417">
    <property type="entry name" value="P-loop_NTPase"/>
</dbReference>
<keyword evidence="10" id="KW-0169">Cobalamin biosynthesis</keyword>
<dbReference type="PANTHER" id="PTHR34848:SF1">
    <property type="entry name" value="BIFUNCTIONAL ADENOSYLCOBALAMIN BIOSYNTHESIS PROTEIN COBU"/>
    <property type="match status" value="1"/>
</dbReference>
<evidence type="ECO:0000256" key="14">
    <source>
        <dbReference type="ARBA" id="ARBA00022840"/>
    </source>
</evidence>
<dbReference type="PANTHER" id="PTHR34848">
    <property type="match status" value="1"/>
</dbReference>
<accession>A0A3A4AVU8</accession>
<dbReference type="Gene3D" id="3.40.50.300">
    <property type="entry name" value="P-loop containing nucleotide triphosphate hydrolases"/>
    <property type="match status" value="1"/>
</dbReference>
<dbReference type="EMBL" id="QZEY01000007">
    <property type="protein sequence ID" value="RJL31444.1"/>
    <property type="molecule type" value="Genomic_DNA"/>
</dbReference>
<evidence type="ECO:0000256" key="2">
    <source>
        <dbReference type="ARBA" id="ARBA00000711"/>
    </source>
</evidence>
<keyword evidence="14" id="KW-0067">ATP-binding</keyword>
<organism evidence="19 20">
    <name type="scientific">Bailinhaonella thermotolerans</name>
    <dbReference type="NCBI Taxonomy" id="1070861"/>
    <lineage>
        <taxon>Bacteria</taxon>
        <taxon>Bacillati</taxon>
        <taxon>Actinomycetota</taxon>
        <taxon>Actinomycetes</taxon>
        <taxon>Streptosporangiales</taxon>
        <taxon>Streptosporangiaceae</taxon>
        <taxon>Bailinhaonella</taxon>
    </lineage>
</organism>
<evidence type="ECO:0000256" key="1">
    <source>
        <dbReference type="ARBA" id="ARBA00000312"/>
    </source>
</evidence>
<sequence>MTVRILGTAGPAGWPEAGCGCVSCERLRSAGEHRSPTRVVLRDGRELPPGGSAPGVLHASPDPVPYGGAGPYDVVVFDVSRPETLGRLRRDGLAGDATDVIAVGLDHRLPSMAELERRLRFWGARAVPDGTEPAGEVPARPAPPRRTLILGGSRSGKSAEAELRLLAEPYVTYVATGPAAGDDPGWRARVAAHVERRPAHWETVETTDPVPLLREATGCLLIDGIGTWLAAVHDECDGWNGGDVTPRVEEFVEAWRRTRARVVAVSDEAGMGVVPATASGRLFRDALGRLNQRLAAESEEAALVVAGRVVAL</sequence>
<evidence type="ECO:0000256" key="17">
    <source>
        <dbReference type="ARBA" id="ARBA00030571"/>
    </source>
</evidence>
<keyword evidence="15" id="KW-0342">GTP-binding</keyword>
<dbReference type="SUPFAM" id="SSF52540">
    <property type="entry name" value="P-loop containing nucleoside triphosphate hydrolases"/>
    <property type="match status" value="1"/>
</dbReference>
<keyword evidence="12" id="KW-0547">Nucleotide-binding</keyword>
<evidence type="ECO:0000256" key="8">
    <source>
        <dbReference type="ARBA" id="ARBA00012016"/>
    </source>
</evidence>
<dbReference type="GO" id="GO:0005525">
    <property type="term" value="F:GTP binding"/>
    <property type="evidence" value="ECO:0007669"/>
    <property type="project" value="UniProtKB-KW"/>
</dbReference>
<keyword evidence="20" id="KW-1185">Reference proteome</keyword>
<dbReference type="GO" id="GO:0043752">
    <property type="term" value="F:adenosylcobinamide kinase activity"/>
    <property type="evidence" value="ECO:0007669"/>
    <property type="project" value="UniProtKB-EC"/>
</dbReference>
<comment type="function">
    <text evidence="4">Catalyzes ATP-dependent phosphorylation of adenosylcobinamide and addition of GMP to adenosylcobinamide phosphate.</text>
</comment>
<evidence type="ECO:0000256" key="11">
    <source>
        <dbReference type="ARBA" id="ARBA00022679"/>
    </source>
</evidence>
<dbReference type="OrthoDB" id="9788370at2"/>
<evidence type="ECO:0000256" key="12">
    <source>
        <dbReference type="ARBA" id="ARBA00022741"/>
    </source>
</evidence>
<evidence type="ECO:0000313" key="20">
    <source>
        <dbReference type="Proteomes" id="UP000265768"/>
    </source>
</evidence>
<comment type="caution">
    <text evidence="19">The sequence shown here is derived from an EMBL/GenBank/DDBJ whole genome shotgun (WGS) entry which is preliminary data.</text>
</comment>
<dbReference type="GO" id="GO:0005524">
    <property type="term" value="F:ATP binding"/>
    <property type="evidence" value="ECO:0007669"/>
    <property type="project" value="UniProtKB-KW"/>
</dbReference>
<dbReference type="CDD" id="cd00544">
    <property type="entry name" value="CobU"/>
    <property type="match status" value="1"/>
</dbReference>
<comment type="catalytic activity">
    <reaction evidence="3">
        <text>adenosylcob(III)inamide + GTP = adenosylcob(III)inamide phosphate + GDP + H(+)</text>
        <dbReference type="Rhea" id="RHEA:15765"/>
        <dbReference type="ChEBI" id="CHEBI:2480"/>
        <dbReference type="ChEBI" id="CHEBI:15378"/>
        <dbReference type="ChEBI" id="CHEBI:37565"/>
        <dbReference type="ChEBI" id="CHEBI:58189"/>
        <dbReference type="ChEBI" id="CHEBI:58502"/>
        <dbReference type="EC" id="2.7.1.156"/>
    </reaction>
</comment>
<dbReference type="Pfam" id="PF02283">
    <property type="entry name" value="CobU"/>
    <property type="match status" value="1"/>
</dbReference>
<protein>
    <recommendedName>
        <fullName evidence="16">Adenosylcobinamide kinase</fullName>
        <ecNumber evidence="8">2.7.1.156</ecNumber>
        <ecNumber evidence="9">2.7.7.62</ecNumber>
    </recommendedName>
    <alternativeName>
        <fullName evidence="17">Adenosylcobinamide-phosphate guanylyltransferase</fullName>
    </alternativeName>
</protein>
<feature type="region of interest" description="Disordered" evidence="18">
    <location>
        <begin position="33"/>
        <end position="62"/>
    </location>
</feature>
<evidence type="ECO:0000256" key="4">
    <source>
        <dbReference type="ARBA" id="ARBA00003889"/>
    </source>
</evidence>
<evidence type="ECO:0000256" key="5">
    <source>
        <dbReference type="ARBA" id="ARBA00004692"/>
    </source>
</evidence>
<evidence type="ECO:0000256" key="13">
    <source>
        <dbReference type="ARBA" id="ARBA00022777"/>
    </source>
</evidence>
<keyword evidence="13 19" id="KW-0418">Kinase</keyword>
<dbReference type="GO" id="GO:0008820">
    <property type="term" value="F:cobinamide phosphate guanylyltransferase activity"/>
    <property type="evidence" value="ECO:0007669"/>
    <property type="project" value="UniProtKB-EC"/>
</dbReference>
<dbReference type="EC" id="2.7.7.62" evidence="9"/>
<evidence type="ECO:0000256" key="9">
    <source>
        <dbReference type="ARBA" id="ARBA00012523"/>
    </source>
</evidence>
<dbReference type="InterPro" id="IPR003203">
    <property type="entry name" value="CobU/CobP"/>
</dbReference>
<dbReference type="Proteomes" id="UP000265768">
    <property type="component" value="Unassembled WGS sequence"/>
</dbReference>
<dbReference type="GO" id="GO:0009236">
    <property type="term" value="P:cobalamin biosynthetic process"/>
    <property type="evidence" value="ECO:0007669"/>
    <property type="project" value="UniProtKB-UniPathway"/>
</dbReference>
<feature type="compositionally biased region" description="Basic and acidic residues" evidence="18">
    <location>
        <begin position="33"/>
        <end position="46"/>
    </location>
</feature>
<keyword evidence="11 19" id="KW-0808">Transferase</keyword>
<evidence type="ECO:0000256" key="3">
    <source>
        <dbReference type="ARBA" id="ARBA00001522"/>
    </source>
</evidence>
<dbReference type="AlphaFoldDB" id="A0A3A4AVU8"/>
<dbReference type="InterPro" id="IPR036866">
    <property type="entry name" value="RibonucZ/Hydroxyglut_hydro"/>
</dbReference>
<evidence type="ECO:0000256" key="7">
    <source>
        <dbReference type="ARBA" id="ARBA00007490"/>
    </source>
</evidence>
<dbReference type="EC" id="2.7.1.156" evidence="8"/>
<proteinExistence type="inferred from homology"/>
<reference evidence="19 20" key="1">
    <citation type="submission" date="2018-09" db="EMBL/GenBank/DDBJ databases">
        <title>YIM 75507 draft genome.</title>
        <authorList>
            <person name="Tang S."/>
            <person name="Feng Y."/>
        </authorList>
    </citation>
    <scope>NUCLEOTIDE SEQUENCE [LARGE SCALE GENOMIC DNA]</scope>
    <source>
        <strain evidence="19 20">YIM 75507</strain>
    </source>
</reference>
<comment type="catalytic activity">
    <reaction evidence="2">
        <text>adenosylcob(III)inamide phosphate + GTP + H(+) = adenosylcob(III)inamide-GDP + diphosphate</text>
        <dbReference type="Rhea" id="RHEA:22712"/>
        <dbReference type="ChEBI" id="CHEBI:15378"/>
        <dbReference type="ChEBI" id="CHEBI:33019"/>
        <dbReference type="ChEBI" id="CHEBI:37565"/>
        <dbReference type="ChEBI" id="CHEBI:58502"/>
        <dbReference type="ChEBI" id="CHEBI:60487"/>
        <dbReference type="EC" id="2.7.7.62"/>
    </reaction>
</comment>
<comment type="pathway">
    <text evidence="6">Cofactor biosynthesis; adenosylcobalamin biosynthesis; adenosylcobalamin from cob(II)yrinate a,c-diamide: step 5/7.</text>
</comment>
<evidence type="ECO:0000313" key="19">
    <source>
        <dbReference type="EMBL" id="RJL31444.1"/>
    </source>
</evidence>
<dbReference type="Gene3D" id="3.60.15.10">
    <property type="entry name" value="Ribonuclease Z/Hydroxyacylglutathione hydrolase-like"/>
    <property type="match status" value="1"/>
</dbReference>
<evidence type="ECO:0000256" key="16">
    <source>
        <dbReference type="ARBA" id="ARBA00029570"/>
    </source>
</evidence>
<evidence type="ECO:0000256" key="18">
    <source>
        <dbReference type="SAM" id="MobiDB-lite"/>
    </source>
</evidence>
<evidence type="ECO:0000256" key="10">
    <source>
        <dbReference type="ARBA" id="ARBA00022573"/>
    </source>
</evidence>
<dbReference type="UniPathway" id="UPA00148">
    <property type="reaction ID" value="UER00236"/>
</dbReference>